<evidence type="ECO:0000313" key="1">
    <source>
        <dbReference type="EMBL" id="QJA79542.1"/>
    </source>
</evidence>
<proteinExistence type="predicted"/>
<sequence>MSYGDTKIVINSITYDNNSNNILVGVRKHDFTEDSQTAEVELNNADRRFTSLNLRGLTAVISYDRGSGYVATPTLTVVTQDDITAGGQYHTVLSLIGVPDLLKEDKASKEYLHARTDAKTVQDLITEVLSGTAVATTVTAEQLTMGSYYNLYGGDKIAVGQSKLIKDKTVSTISFSLKKVGSPTGDITFYMRPAAIEGVGGWSWTESKVLGDASTLSTSVAWKTVTLDTSKYVDDQVVLYCEYQGGDSSNYVAIGYSSSGVAEGEYLGVLYATGDWQYYDDLDCGYKYGYSVAGVDCFTQRTAITPDFTGSATDALIDVYTPGDAFKIAEGESRADVIDKLLEWTSSYKRIESDGVMYFFVIPTSGNSYTSAKGDFYSHVNRKGLVVPNKIVVKSYDYEGDGYTGSATSAASYALLPITGSPVRAYVSGTTQANALAAAIIGRLEVNSQSGSATVYPANYEQIWNYVTVTNTWNGSTTTGNIAYLSIVSMGGRFEEFYSFGKQARRGISGLVPRREVKLEPVFGDDTVLKWGMIKGIFEAINDDSDDQWKVFNIIEGILEHMGVKVDAIDNDLSNNITKYLDGQVEGLSVFLSGVMQKLQVTEQLRIPVFPKE</sequence>
<name>A0A6M3KCK0_9ZZZZ</name>
<dbReference type="EMBL" id="MT143242">
    <property type="protein sequence ID" value="QJA94558.1"/>
    <property type="molecule type" value="Genomic_DNA"/>
</dbReference>
<evidence type="ECO:0000313" key="2">
    <source>
        <dbReference type="EMBL" id="QJA94558.1"/>
    </source>
</evidence>
<evidence type="ECO:0008006" key="3">
    <source>
        <dbReference type="Google" id="ProtNLM"/>
    </source>
</evidence>
<gene>
    <name evidence="1" type="ORF">MM415A00868_0010</name>
    <name evidence="2" type="ORF">MM415B03823_0002</name>
</gene>
<reference evidence="1" key="1">
    <citation type="submission" date="2020-03" db="EMBL/GenBank/DDBJ databases">
        <title>The deep terrestrial virosphere.</title>
        <authorList>
            <person name="Holmfeldt K."/>
            <person name="Nilsson E."/>
            <person name="Simone D."/>
            <person name="Lopez-Fernandez M."/>
            <person name="Wu X."/>
            <person name="de Brujin I."/>
            <person name="Lundin D."/>
            <person name="Andersson A."/>
            <person name="Bertilsson S."/>
            <person name="Dopson M."/>
        </authorList>
    </citation>
    <scope>NUCLEOTIDE SEQUENCE</scope>
    <source>
        <strain evidence="1">MM415A00868</strain>
        <strain evidence="2">MM415B03823</strain>
    </source>
</reference>
<dbReference type="AlphaFoldDB" id="A0A6M3KCK0"/>
<protein>
    <recommendedName>
        <fullName evidence="3">Tail protein</fullName>
    </recommendedName>
</protein>
<organism evidence="1">
    <name type="scientific">viral metagenome</name>
    <dbReference type="NCBI Taxonomy" id="1070528"/>
    <lineage>
        <taxon>unclassified sequences</taxon>
        <taxon>metagenomes</taxon>
        <taxon>organismal metagenomes</taxon>
    </lineage>
</organism>
<accession>A0A6M3KCK0</accession>
<dbReference type="EMBL" id="MT142385">
    <property type="protein sequence ID" value="QJA79542.1"/>
    <property type="molecule type" value="Genomic_DNA"/>
</dbReference>